<evidence type="ECO:0000313" key="1">
    <source>
        <dbReference type="EMBL" id="SEU01712.1"/>
    </source>
</evidence>
<proteinExistence type="predicted"/>
<accession>A0A1I0IYE1</accession>
<dbReference type="EMBL" id="FOHO01000019">
    <property type="protein sequence ID" value="SEU01712.1"/>
    <property type="molecule type" value="Genomic_DNA"/>
</dbReference>
<sequence length="183" mass="18893">MQINIGKALKKIRKIAVFLISMVGGLGMHTVGATQPSDARLNAAAEYFRDICLAGSGDLTAALQAFDASDDFGNPRISKAGALTYGSFTGPDQINGSVKIGFDEIADHCSVIVKNGDDPMRTAQAIALLLADGDDGAVGSQPGFGDYPQGGFVIEEQSGAIFVAPLGTGASADIVHINYFPAN</sequence>
<protein>
    <submittedName>
        <fullName evidence="1">Uncharacterized protein</fullName>
    </submittedName>
</protein>
<keyword evidence="2" id="KW-1185">Reference proteome</keyword>
<dbReference type="AlphaFoldDB" id="A0A1I0IYE1"/>
<organism evidence="1 2">
    <name type="scientific">Paracoccus homiensis</name>
    <dbReference type="NCBI Taxonomy" id="364199"/>
    <lineage>
        <taxon>Bacteria</taxon>
        <taxon>Pseudomonadati</taxon>
        <taxon>Pseudomonadota</taxon>
        <taxon>Alphaproteobacteria</taxon>
        <taxon>Rhodobacterales</taxon>
        <taxon>Paracoccaceae</taxon>
        <taxon>Paracoccus</taxon>
    </lineage>
</organism>
<reference evidence="1 2" key="1">
    <citation type="submission" date="2016-10" db="EMBL/GenBank/DDBJ databases">
        <authorList>
            <person name="de Groot N.N."/>
        </authorList>
    </citation>
    <scope>NUCLEOTIDE SEQUENCE [LARGE SCALE GENOMIC DNA]</scope>
    <source>
        <strain evidence="1 2">DSM 17862</strain>
    </source>
</reference>
<dbReference type="Proteomes" id="UP000199180">
    <property type="component" value="Unassembled WGS sequence"/>
</dbReference>
<name>A0A1I0IYE1_9RHOB</name>
<gene>
    <name evidence="1" type="ORF">SAMN04489858_11961</name>
</gene>
<evidence type="ECO:0000313" key="2">
    <source>
        <dbReference type="Proteomes" id="UP000199180"/>
    </source>
</evidence>